<dbReference type="PaxDb" id="6239-F20D6.10"/>
<dbReference type="Proteomes" id="UP000001940">
    <property type="component" value="Chromosome V"/>
</dbReference>
<reference evidence="3 4" key="1">
    <citation type="journal article" date="1998" name="Science">
        <title>Genome sequence of the nematode C. elegans: a platform for investigating biology.</title>
        <authorList>
            <consortium name="The C. elegans sequencing consortium"/>
            <person name="Sulson J.E."/>
            <person name="Waterston R."/>
        </authorList>
    </citation>
    <scope>NUCLEOTIDE SEQUENCE [LARGE SCALE GENOMIC DNA]</scope>
    <source>
        <strain evidence="3 4">Bristol N2</strain>
    </source>
</reference>
<dbReference type="WormBase" id="F20D6.10">
    <property type="protein sequence ID" value="CE35282"/>
    <property type="gene ID" value="WBGene00017639"/>
</dbReference>
<feature type="compositionally biased region" description="Basic and acidic residues" evidence="1">
    <location>
        <begin position="360"/>
        <end position="373"/>
    </location>
</feature>
<evidence type="ECO:0000313" key="5">
    <source>
        <dbReference type="WormBase" id="F20D6.10"/>
    </source>
</evidence>
<dbReference type="AGR" id="WB:WBGene00017639"/>
<proteinExistence type="predicted"/>
<dbReference type="InParanoid" id="Q19654"/>
<evidence type="ECO:0000256" key="1">
    <source>
        <dbReference type="SAM" id="MobiDB-lite"/>
    </source>
</evidence>
<sequence length="486" mass="55392">MTERLGSVNPTKPINVAEAAQLAVRQKNFNRTCCNMCHIKLGAAFLGVIEAIIAVSVLIGAVQQVLWKNQHSSSCAKNIFRDCLIFQFNHFNVTLIFDYVVILMMVLILFSVLCLFCGVASDTSCLILPHIVVQAVFLLFSVGYFVLYAFSYFYGDLIVHHRSFMIQSMFERMWLASLLLVLAALQSYLFSSVIRCSLYLADIEDNRRRRESAFERCSERVRIAKENGLWRTTSWGGGFQQYKGQYDHPKKEVKNKGFHVQWNTDVEAGKRESVKKDTVELARIESLETPPLSPIPEDEIKEPSPSKTNQKLNRSNSRSEERRGSTNSTVSHRVNRGLSETPKKEKQPRSVKKTASEGTSRIEDDLRRMSSTKEHHHKEHIHHAESKDSPNMPKRYAKLKSSESSRESQKTSVTRRPSLKKNRSVDSGDHYDEVAVFYKEKHHRRRSSDHGQPGGHSRSKMSRSPEKKDIPIVKKVSITASSAPFC</sequence>
<gene>
    <name evidence="3" type="ORF">CELE_F20D6.10</name>
    <name evidence="3 5" type="ORF">F20D6.10</name>
</gene>
<feature type="compositionally biased region" description="Basic and acidic residues" evidence="1">
    <location>
        <begin position="463"/>
        <end position="472"/>
    </location>
</feature>
<evidence type="ECO:0000313" key="4">
    <source>
        <dbReference type="Proteomes" id="UP000001940"/>
    </source>
</evidence>
<dbReference type="OrthoDB" id="5870528at2759"/>
<organism evidence="3 4">
    <name type="scientific">Caenorhabditis elegans</name>
    <dbReference type="NCBI Taxonomy" id="6239"/>
    <lineage>
        <taxon>Eukaryota</taxon>
        <taxon>Metazoa</taxon>
        <taxon>Ecdysozoa</taxon>
        <taxon>Nematoda</taxon>
        <taxon>Chromadorea</taxon>
        <taxon>Rhabditida</taxon>
        <taxon>Rhabditina</taxon>
        <taxon>Rhabditomorpha</taxon>
        <taxon>Rhabditoidea</taxon>
        <taxon>Rhabditidae</taxon>
        <taxon>Peloderinae</taxon>
        <taxon>Caenorhabditis</taxon>
    </lineage>
</organism>
<evidence type="ECO:0000256" key="2">
    <source>
        <dbReference type="SAM" id="Phobius"/>
    </source>
</evidence>
<feature type="region of interest" description="Disordered" evidence="1">
    <location>
        <begin position="285"/>
        <end position="486"/>
    </location>
</feature>
<feature type="compositionally biased region" description="Basic and acidic residues" evidence="1">
    <location>
        <begin position="423"/>
        <end position="433"/>
    </location>
</feature>
<name>Q19654_CAEEL</name>
<dbReference type="OMA" id="FERMWLA"/>
<dbReference type="RefSeq" id="NP_505111.2">
    <property type="nucleotide sequence ID" value="NM_072710.3"/>
</dbReference>
<accession>Q19654</accession>
<keyword evidence="2" id="KW-0812">Transmembrane</keyword>
<keyword evidence="2" id="KW-1133">Transmembrane helix</keyword>
<dbReference type="FunCoup" id="Q19654">
    <property type="interactions" value="839"/>
</dbReference>
<feature type="transmembrane region" description="Helical" evidence="2">
    <location>
        <begin position="174"/>
        <end position="201"/>
    </location>
</feature>
<keyword evidence="4" id="KW-1185">Reference proteome</keyword>
<dbReference type="UCSC" id="F20D6.10">
    <property type="organism name" value="c. elegans"/>
</dbReference>
<evidence type="ECO:0000313" key="3">
    <source>
        <dbReference type="EMBL" id="CCD68326.1"/>
    </source>
</evidence>
<dbReference type="EMBL" id="BX284605">
    <property type="protein sequence ID" value="CCD68326.1"/>
    <property type="molecule type" value="Genomic_DNA"/>
</dbReference>
<dbReference type="GeneID" id="184728"/>
<feature type="transmembrane region" description="Helical" evidence="2">
    <location>
        <begin position="41"/>
        <end position="62"/>
    </location>
</feature>
<dbReference type="KEGG" id="cel:CELE_F20D6.10"/>
<dbReference type="PIR" id="T16123">
    <property type="entry name" value="T16123"/>
</dbReference>
<keyword evidence="2" id="KW-0472">Membrane</keyword>
<dbReference type="Bgee" id="WBGene00017639">
    <property type="expression patterns" value="Expressed in pharyngeal muscle cell (C elegans) and 3 other cell types or tissues"/>
</dbReference>
<feature type="compositionally biased region" description="Basic and acidic residues" evidence="1">
    <location>
        <begin position="400"/>
        <end position="409"/>
    </location>
</feature>
<dbReference type="eggNOG" id="ENOG502S927">
    <property type="taxonomic scope" value="Eukaryota"/>
</dbReference>
<dbReference type="AlphaFoldDB" id="Q19654"/>
<feature type="transmembrane region" description="Helical" evidence="2">
    <location>
        <begin position="131"/>
        <end position="154"/>
    </location>
</feature>
<feature type="transmembrane region" description="Helical" evidence="2">
    <location>
        <begin position="96"/>
        <end position="119"/>
    </location>
</feature>
<dbReference type="HOGENOM" id="CLU_553470_0_0_1"/>
<protein>
    <submittedName>
        <fullName evidence="3">Uncharacterized protein</fullName>
    </submittedName>
</protein>
<dbReference type="CTD" id="184728"/>